<dbReference type="AlphaFoldDB" id="A0A4Y3HS23"/>
<dbReference type="PANTHER" id="PTHR34227">
    <property type="entry name" value="CHAPERONE PROTEIN YCDY"/>
    <property type="match status" value="1"/>
</dbReference>
<evidence type="ECO:0000313" key="4">
    <source>
        <dbReference type="EMBL" id="GEA49939.1"/>
    </source>
</evidence>
<dbReference type="Proteomes" id="UP000318717">
    <property type="component" value="Unassembled WGS sequence"/>
</dbReference>
<accession>A0A4Y3HS23</accession>
<dbReference type="GO" id="GO:0005737">
    <property type="term" value="C:cytoplasm"/>
    <property type="evidence" value="ECO:0007669"/>
    <property type="project" value="UniProtKB-SubCell"/>
</dbReference>
<dbReference type="PANTHER" id="PTHR34227:SF11">
    <property type="entry name" value="CHAPERONE PROTEIN TORD"/>
    <property type="match status" value="1"/>
</dbReference>
<dbReference type="InterPro" id="IPR050289">
    <property type="entry name" value="TorD/DmsD_chaperones"/>
</dbReference>
<organism evidence="4 5">
    <name type="scientific">Vibrio inusitatus NBRC 102082</name>
    <dbReference type="NCBI Taxonomy" id="1219070"/>
    <lineage>
        <taxon>Bacteria</taxon>
        <taxon>Pseudomonadati</taxon>
        <taxon>Pseudomonadota</taxon>
        <taxon>Gammaproteobacteria</taxon>
        <taxon>Vibrionales</taxon>
        <taxon>Vibrionaceae</taxon>
        <taxon>Vibrio</taxon>
    </lineage>
</organism>
<reference evidence="4 5" key="1">
    <citation type="submission" date="2019-06" db="EMBL/GenBank/DDBJ databases">
        <title>Whole genome shotgun sequence of Vibrio inusitatus NBRC 102082.</title>
        <authorList>
            <person name="Hosoyama A."/>
            <person name="Uohara A."/>
            <person name="Ohji S."/>
            <person name="Ichikawa N."/>
        </authorList>
    </citation>
    <scope>NUCLEOTIDE SEQUENCE [LARGE SCALE GENOMIC DNA]</scope>
    <source>
        <strain evidence="4 5">NBRC 102082</strain>
    </source>
</reference>
<protein>
    <recommendedName>
        <fullName evidence="3">Chaperone protein TorD</fullName>
    </recommendedName>
</protein>
<dbReference type="RefSeq" id="WP_141344276.1">
    <property type="nucleotide sequence ID" value="NZ_BJLF01000003.1"/>
</dbReference>
<comment type="similarity">
    <text evidence="3">Belongs to the TorD/DmsD family. TorD subfamily.</text>
</comment>
<comment type="caution">
    <text evidence="4">The sequence shown here is derived from an EMBL/GenBank/DDBJ whole genome shotgun (WGS) entry which is preliminary data.</text>
</comment>
<comment type="function">
    <text evidence="3">Involved in the biogenesis of TorA. Acts on TorA before the insertion of the molybdenum cofactor and, as a result, probably favors a conformation of the apoenzyme that is competent for acquiring the cofactor.</text>
</comment>
<keyword evidence="1 3" id="KW-0963">Cytoplasm</keyword>
<dbReference type="InterPro" id="IPR020945">
    <property type="entry name" value="DMSO/NO3_reduct_chaperone"/>
</dbReference>
<comment type="subcellular location">
    <subcellularLocation>
        <location evidence="3">Cytoplasm</location>
    </subcellularLocation>
</comment>
<dbReference type="Gene3D" id="1.20.120.1820">
    <property type="match status" value="1"/>
</dbReference>
<keyword evidence="2 3" id="KW-0143">Chaperone</keyword>
<dbReference type="Pfam" id="PF02613">
    <property type="entry name" value="Nitrate_red_del"/>
    <property type="match status" value="1"/>
</dbReference>
<dbReference type="HAMAP" id="MF_01150">
    <property type="entry name" value="TorD"/>
    <property type="match status" value="1"/>
</dbReference>
<gene>
    <name evidence="3 4" type="primary">torD</name>
    <name evidence="4" type="ORF">VIN01S_07430</name>
</gene>
<evidence type="ECO:0000256" key="2">
    <source>
        <dbReference type="ARBA" id="ARBA00023186"/>
    </source>
</evidence>
<name>A0A4Y3HS23_9VIBR</name>
<dbReference type="SUPFAM" id="SSF89155">
    <property type="entry name" value="TorD-like"/>
    <property type="match status" value="1"/>
</dbReference>
<dbReference type="Gene3D" id="1.20.1280.20">
    <property type="entry name" value="HscB, C-terminal domain"/>
    <property type="match status" value="1"/>
</dbReference>
<dbReference type="EMBL" id="BJLF01000003">
    <property type="protein sequence ID" value="GEA49939.1"/>
    <property type="molecule type" value="Genomic_DNA"/>
</dbReference>
<dbReference type="InterPro" id="IPR036386">
    <property type="entry name" value="HscB_C_sf"/>
</dbReference>
<dbReference type="InterPro" id="IPR023069">
    <property type="entry name" value="Chaperone_TorD"/>
</dbReference>
<evidence type="ECO:0000313" key="5">
    <source>
        <dbReference type="Proteomes" id="UP000318717"/>
    </source>
</evidence>
<proteinExistence type="inferred from homology"/>
<dbReference type="NCBIfam" id="NF003442">
    <property type="entry name" value="PRK04976.1"/>
    <property type="match status" value="1"/>
</dbReference>
<keyword evidence="5" id="KW-1185">Reference proteome</keyword>
<dbReference type="GO" id="GO:0006457">
    <property type="term" value="P:protein folding"/>
    <property type="evidence" value="ECO:0007669"/>
    <property type="project" value="UniProtKB-UniRule"/>
</dbReference>
<sequence length="216" mass="24909">MQELKQFNEQRAEIYWWFSSLFSKELTEEDLKAYQSAEVRGFLGGLAENEELVKSVERVIDALNRLQVREDAQLELAADFCDLFLTSDKYAALPYASIYLDESKLLNGKPAQDMAQLMLEKGIEVDKNFNEPADHLALELDFLGNLIIRCNELEQESHLEEALAEQKALIEEHILSWIPQFSENCAQYDEFGFYSSVAELLVNFCELDCRYLGNQQ</sequence>
<dbReference type="InterPro" id="IPR036411">
    <property type="entry name" value="TorD-like_sf"/>
</dbReference>
<evidence type="ECO:0000256" key="1">
    <source>
        <dbReference type="ARBA" id="ARBA00022490"/>
    </source>
</evidence>
<evidence type="ECO:0000256" key="3">
    <source>
        <dbReference type="HAMAP-Rule" id="MF_01150"/>
    </source>
</evidence>
<dbReference type="OrthoDB" id="7849731at2"/>
<dbReference type="GO" id="GO:0051259">
    <property type="term" value="P:protein complex oligomerization"/>
    <property type="evidence" value="ECO:0007669"/>
    <property type="project" value="InterPro"/>
</dbReference>